<dbReference type="PANTHER" id="PTHR11496">
    <property type="entry name" value="ALCOHOL DEHYDROGENASE"/>
    <property type="match status" value="1"/>
</dbReference>
<dbReference type="Gene3D" id="3.40.50.1970">
    <property type="match status" value="1"/>
</dbReference>
<feature type="non-terminal residue" evidence="4">
    <location>
        <position position="125"/>
    </location>
</feature>
<evidence type="ECO:0000259" key="3">
    <source>
        <dbReference type="Pfam" id="PF00465"/>
    </source>
</evidence>
<reference evidence="4" key="1">
    <citation type="submission" date="2018-05" db="EMBL/GenBank/DDBJ databases">
        <authorList>
            <person name="Lanie J.A."/>
            <person name="Ng W.-L."/>
            <person name="Kazmierczak K.M."/>
            <person name="Andrzejewski T.M."/>
            <person name="Davidsen T.M."/>
            <person name="Wayne K.J."/>
            <person name="Tettelin H."/>
            <person name="Glass J.I."/>
            <person name="Rusch D."/>
            <person name="Podicherti R."/>
            <person name="Tsui H.-C.T."/>
            <person name="Winkler M.E."/>
        </authorList>
    </citation>
    <scope>NUCLEOTIDE SEQUENCE</scope>
</reference>
<dbReference type="InterPro" id="IPR039697">
    <property type="entry name" value="Alcohol_dehydrogenase_Fe"/>
</dbReference>
<dbReference type="GO" id="GO:0004022">
    <property type="term" value="F:alcohol dehydrogenase (NAD+) activity"/>
    <property type="evidence" value="ECO:0007669"/>
    <property type="project" value="TreeGrafter"/>
</dbReference>
<accession>A0A382WGT0</accession>
<protein>
    <recommendedName>
        <fullName evidence="3">Alcohol dehydrogenase iron-type/glycerol dehydrogenase GldA domain-containing protein</fullName>
    </recommendedName>
</protein>
<dbReference type="Pfam" id="PF00465">
    <property type="entry name" value="Fe-ADH"/>
    <property type="match status" value="1"/>
</dbReference>
<evidence type="ECO:0000256" key="1">
    <source>
        <dbReference type="ARBA" id="ARBA00007358"/>
    </source>
</evidence>
<sequence length="125" mass="12776">MASAAPLHYSFTGTDQEIVCGPDSISDIGKVVDRLGASRAMVVCGPTIYEKADVVQRVQAALGERCAGLFSGVQPHAPVEVLDEAVAIATELAPDILISVGGGSTSDMCKGIALLLAEGGNIADY</sequence>
<dbReference type="GO" id="GO:0046872">
    <property type="term" value="F:metal ion binding"/>
    <property type="evidence" value="ECO:0007669"/>
    <property type="project" value="InterPro"/>
</dbReference>
<dbReference type="InterPro" id="IPR001670">
    <property type="entry name" value="ADH_Fe/GldA"/>
</dbReference>
<feature type="domain" description="Alcohol dehydrogenase iron-type/glycerol dehydrogenase GldA" evidence="3">
    <location>
        <begin position="16"/>
        <end position="125"/>
    </location>
</feature>
<evidence type="ECO:0000313" key="4">
    <source>
        <dbReference type="EMBL" id="SVD57301.1"/>
    </source>
</evidence>
<dbReference type="EMBL" id="UINC01159295">
    <property type="protein sequence ID" value="SVD57301.1"/>
    <property type="molecule type" value="Genomic_DNA"/>
</dbReference>
<proteinExistence type="inferred from homology"/>
<dbReference type="SUPFAM" id="SSF56796">
    <property type="entry name" value="Dehydroquinate synthase-like"/>
    <property type="match status" value="1"/>
</dbReference>
<keyword evidence="2" id="KW-0560">Oxidoreductase</keyword>
<gene>
    <name evidence="4" type="ORF">METZ01_LOCUS410155</name>
</gene>
<name>A0A382WGT0_9ZZZZ</name>
<comment type="similarity">
    <text evidence="1">Belongs to the iron-containing alcohol dehydrogenase family.</text>
</comment>
<evidence type="ECO:0000256" key="2">
    <source>
        <dbReference type="ARBA" id="ARBA00023002"/>
    </source>
</evidence>
<dbReference type="AlphaFoldDB" id="A0A382WGT0"/>
<organism evidence="4">
    <name type="scientific">marine metagenome</name>
    <dbReference type="NCBI Taxonomy" id="408172"/>
    <lineage>
        <taxon>unclassified sequences</taxon>
        <taxon>metagenomes</taxon>
        <taxon>ecological metagenomes</taxon>
    </lineage>
</organism>
<dbReference type="PANTHER" id="PTHR11496:SF102">
    <property type="entry name" value="ALCOHOL DEHYDROGENASE 4"/>
    <property type="match status" value="1"/>
</dbReference>